<dbReference type="Proteomes" id="UP000789920">
    <property type="component" value="Unassembled WGS sequence"/>
</dbReference>
<name>A0ACA9S256_9GLOM</name>
<protein>
    <submittedName>
        <fullName evidence="1">26094_t:CDS:1</fullName>
    </submittedName>
</protein>
<evidence type="ECO:0000313" key="1">
    <source>
        <dbReference type="EMBL" id="CAG8820529.1"/>
    </source>
</evidence>
<sequence length="54" mass="6431">TSLLWNHLFGILLWIWYIIALGVALWCLVVDFMNCCSEVTFLELLFWYFVIMGL</sequence>
<feature type="non-terminal residue" evidence="1">
    <location>
        <position position="1"/>
    </location>
</feature>
<reference evidence="1" key="1">
    <citation type="submission" date="2021-06" db="EMBL/GenBank/DDBJ databases">
        <authorList>
            <person name="Kallberg Y."/>
            <person name="Tangrot J."/>
            <person name="Rosling A."/>
        </authorList>
    </citation>
    <scope>NUCLEOTIDE SEQUENCE</scope>
    <source>
        <strain evidence="1">MA461A</strain>
    </source>
</reference>
<comment type="caution">
    <text evidence="1">The sequence shown here is derived from an EMBL/GenBank/DDBJ whole genome shotgun (WGS) entry which is preliminary data.</text>
</comment>
<keyword evidence="2" id="KW-1185">Reference proteome</keyword>
<dbReference type="EMBL" id="CAJVQC010083755">
    <property type="protein sequence ID" value="CAG8820529.1"/>
    <property type="molecule type" value="Genomic_DNA"/>
</dbReference>
<organism evidence="1 2">
    <name type="scientific">Racocetra persica</name>
    <dbReference type="NCBI Taxonomy" id="160502"/>
    <lineage>
        <taxon>Eukaryota</taxon>
        <taxon>Fungi</taxon>
        <taxon>Fungi incertae sedis</taxon>
        <taxon>Mucoromycota</taxon>
        <taxon>Glomeromycotina</taxon>
        <taxon>Glomeromycetes</taxon>
        <taxon>Diversisporales</taxon>
        <taxon>Gigasporaceae</taxon>
        <taxon>Racocetra</taxon>
    </lineage>
</organism>
<feature type="non-terminal residue" evidence="1">
    <location>
        <position position="54"/>
    </location>
</feature>
<evidence type="ECO:0000313" key="2">
    <source>
        <dbReference type="Proteomes" id="UP000789920"/>
    </source>
</evidence>
<proteinExistence type="predicted"/>
<accession>A0ACA9S256</accession>
<gene>
    <name evidence="1" type="ORF">RPERSI_LOCUS25375</name>
</gene>